<protein>
    <submittedName>
        <fullName evidence="3">Uncharacterized protein</fullName>
    </submittedName>
</protein>
<name>A0A5C8P4W4_9BURK</name>
<feature type="region of interest" description="Disordered" evidence="1">
    <location>
        <begin position="468"/>
        <end position="488"/>
    </location>
</feature>
<dbReference type="InterPro" id="IPR016181">
    <property type="entry name" value="Acyl_CoA_acyltransferase"/>
</dbReference>
<evidence type="ECO:0000313" key="4">
    <source>
        <dbReference type="Proteomes" id="UP000321548"/>
    </source>
</evidence>
<dbReference type="EMBL" id="VDUY01000001">
    <property type="protein sequence ID" value="TXL68217.1"/>
    <property type="molecule type" value="Genomic_DNA"/>
</dbReference>
<keyword evidence="2" id="KW-1133">Transmembrane helix</keyword>
<dbReference type="Proteomes" id="UP000321548">
    <property type="component" value="Unassembled WGS sequence"/>
</dbReference>
<evidence type="ECO:0000256" key="2">
    <source>
        <dbReference type="SAM" id="Phobius"/>
    </source>
</evidence>
<dbReference type="Gene3D" id="3.40.630.30">
    <property type="match status" value="1"/>
</dbReference>
<gene>
    <name evidence="3" type="ORF">FHP08_00510</name>
</gene>
<accession>A0A5C8P4W4</accession>
<keyword evidence="2" id="KW-0812">Transmembrane</keyword>
<keyword evidence="4" id="KW-1185">Reference proteome</keyword>
<organism evidence="3 4">
    <name type="scientific">Zeimonas arvi</name>
    <dbReference type="NCBI Taxonomy" id="2498847"/>
    <lineage>
        <taxon>Bacteria</taxon>
        <taxon>Pseudomonadati</taxon>
        <taxon>Pseudomonadota</taxon>
        <taxon>Betaproteobacteria</taxon>
        <taxon>Burkholderiales</taxon>
        <taxon>Burkholderiaceae</taxon>
        <taxon>Zeimonas</taxon>
    </lineage>
</organism>
<dbReference type="OrthoDB" id="8553367at2"/>
<evidence type="ECO:0000313" key="3">
    <source>
        <dbReference type="EMBL" id="TXL68217.1"/>
    </source>
</evidence>
<dbReference type="RefSeq" id="WP_147702358.1">
    <property type="nucleotide sequence ID" value="NZ_VDUY01000001.1"/>
</dbReference>
<evidence type="ECO:0000256" key="1">
    <source>
        <dbReference type="SAM" id="MobiDB-lite"/>
    </source>
</evidence>
<comment type="caution">
    <text evidence="3">The sequence shown here is derived from an EMBL/GenBank/DDBJ whole genome shotgun (WGS) entry which is preliminary data.</text>
</comment>
<feature type="transmembrane region" description="Helical" evidence="2">
    <location>
        <begin position="736"/>
        <end position="756"/>
    </location>
</feature>
<sequence>MSPGKHSEQAGQAGAEQAVPALVSLRGLLRTDRARFDRLMAGFVRVYDAAFPIASEREDPAEWPARMSDVRPANEPWMDLAVLVAGEAGGGVTGVTGVADVRSAGGRRERVLGGVAFEYYPQSRCGLLTYIAIDPAARGHGLARPLAERALAGLRDAARANGAALAAALAEAERPERLDPANPAAVRTARRRLAILARLGARRLQVGYVQPELPGGDGRADHLMLLRLDRDAAPLDTAALRAFLVEFYRALGVEDPENDRDLKACLLECGPDVPAVRLEAPLLEFPDAAVCLHVVSHEPRSAEPALHRMCPIFGSMEGDLLSYAFQASRPFLSHCITHGDEDAPPDSVKLDIEIHFPTALEYRSEGRREAIACGAPQRRVRGYLNRTRYEAAGRTVWHLTLRPADGDWFDEYDLIKLIHLYDGVTEDTQLHRKIRFRVEGAEVGTVEGLVPAAVRQLVGIDIAGEVEREGQDGQARSGGGGPRGSRPVAGTIELVERAGDPRSLTAAIAAMRGGEVGDWNGRQAGLLRAACGVVTGIFDFEEIDLAEAEDTLTATLERDDAFTRIHRRTLFHVTEADRALEATVGTVGISPYLLVPHAVIVLNEDLLREAGARATEVLGDGKVRLPELETARELVDRNLKGLWLPNVFHYDTERQLYRLGLSGRGADDQRDALKLRLEEIDSRLEDAWQHRRDMSQMIIAVLLAMVSLVQIYQPVVDTIELFADDSPEAGAALWRGLKFAAFTVGFAALMVLLWMLGIRRRKAARED</sequence>
<dbReference type="AlphaFoldDB" id="A0A5C8P4W4"/>
<proteinExistence type="predicted"/>
<keyword evidence="2" id="KW-0472">Membrane</keyword>
<dbReference type="SUPFAM" id="SSF55729">
    <property type="entry name" value="Acyl-CoA N-acyltransferases (Nat)"/>
    <property type="match status" value="1"/>
</dbReference>
<reference evidence="3 4" key="1">
    <citation type="submission" date="2019-06" db="EMBL/GenBank/DDBJ databases">
        <title>Quisquiliibacterium sp. nov., isolated from a maize field.</title>
        <authorList>
            <person name="Lin S.-Y."/>
            <person name="Tsai C.-F."/>
            <person name="Young C.-C."/>
        </authorList>
    </citation>
    <scope>NUCLEOTIDE SEQUENCE [LARGE SCALE GENOMIC DNA]</scope>
    <source>
        <strain evidence="3 4">CC-CFT501</strain>
    </source>
</reference>